<keyword evidence="9" id="KW-1185">Reference proteome</keyword>
<dbReference type="Pfam" id="PF00383">
    <property type="entry name" value="dCMP_cyt_deam_1"/>
    <property type="match status" value="1"/>
</dbReference>
<gene>
    <name evidence="8" type="ORF">NBM05_08580</name>
</gene>
<keyword evidence="8" id="KW-0012">Acyltransferase</keyword>
<evidence type="ECO:0000259" key="7">
    <source>
        <dbReference type="PROSITE" id="PS51747"/>
    </source>
</evidence>
<proteinExistence type="inferred from homology"/>
<protein>
    <submittedName>
        <fullName evidence="8">GNAT family N-acetyltransferase</fullName>
        <ecNumber evidence="8">2.3.1.-</ecNumber>
    </submittedName>
</protein>
<dbReference type="GO" id="GO:0016747">
    <property type="term" value="F:acyltransferase activity, transferring groups other than amino-acyl groups"/>
    <property type="evidence" value="ECO:0007669"/>
    <property type="project" value="InterPro"/>
</dbReference>
<comment type="caution">
    <text evidence="8">The sequence shown here is derived from an EMBL/GenBank/DDBJ whole genome shotgun (WGS) entry which is preliminary data.</text>
</comment>
<dbReference type="CDD" id="cd04301">
    <property type="entry name" value="NAT_SF"/>
    <property type="match status" value="1"/>
</dbReference>
<feature type="domain" description="N-acetyltransferase" evidence="6">
    <location>
        <begin position="218"/>
        <end position="365"/>
    </location>
</feature>
<feature type="compositionally biased region" description="Low complexity" evidence="5">
    <location>
        <begin position="178"/>
        <end position="202"/>
    </location>
</feature>
<evidence type="ECO:0000256" key="4">
    <source>
        <dbReference type="ARBA" id="ARBA00022833"/>
    </source>
</evidence>
<dbReference type="GO" id="GO:0055086">
    <property type="term" value="P:nucleobase-containing small molecule metabolic process"/>
    <property type="evidence" value="ECO:0007669"/>
    <property type="project" value="UniProtKB-ARBA"/>
</dbReference>
<evidence type="ECO:0000256" key="5">
    <source>
        <dbReference type="SAM" id="MobiDB-lite"/>
    </source>
</evidence>
<dbReference type="InterPro" id="IPR050202">
    <property type="entry name" value="Cyt/Deoxycyt_deaminase"/>
</dbReference>
<dbReference type="SUPFAM" id="SSF53927">
    <property type="entry name" value="Cytidine deaminase-like"/>
    <property type="match status" value="1"/>
</dbReference>
<dbReference type="Proteomes" id="UP001139502">
    <property type="component" value="Unassembled WGS sequence"/>
</dbReference>
<reference evidence="8" key="1">
    <citation type="submission" date="2022-06" db="EMBL/GenBank/DDBJ databases">
        <title>Rothia sp. isolated from sandalwood seedling.</title>
        <authorList>
            <person name="Tuikhar N."/>
            <person name="Kirdat K."/>
            <person name="Thorat V."/>
            <person name="Swetha P."/>
            <person name="Padma S."/>
            <person name="Sundararaj R."/>
            <person name="Yadav A."/>
        </authorList>
    </citation>
    <scope>NUCLEOTIDE SEQUENCE</scope>
    <source>
        <strain evidence="8">AR01</strain>
    </source>
</reference>
<dbReference type="GO" id="GO:0072527">
    <property type="term" value="P:pyrimidine-containing compound metabolic process"/>
    <property type="evidence" value="ECO:0007669"/>
    <property type="project" value="UniProtKB-ARBA"/>
</dbReference>
<dbReference type="PROSITE" id="PS51747">
    <property type="entry name" value="CYT_DCMP_DEAMINASES_2"/>
    <property type="match status" value="1"/>
</dbReference>
<feature type="region of interest" description="Disordered" evidence="5">
    <location>
        <begin position="131"/>
        <end position="202"/>
    </location>
</feature>
<dbReference type="EC" id="2.3.1.-" evidence="8"/>
<evidence type="ECO:0000256" key="2">
    <source>
        <dbReference type="ARBA" id="ARBA00022723"/>
    </source>
</evidence>
<dbReference type="GO" id="GO:0004126">
    <property type="term" value="F:cytidine deaminase activity"/>
    <property type="evidence" value="ECO:0007669"/>
    <property type="project" value="UniProtKB-ARBA"/>
</dbReference>
<dbReference type="InterPro" id="IPR016181">
    <property type="entry name" value="Acyl_CoA_acyltransferase"/>
</dbReference>
<dbReference type="InterPro" id="IPR002125">
    <property type="entry name" value="CMP_dCMP_dom"/>
</dbReference>
<comment type="similarity">
    <text evidence="1">Belongs to the cytidine and deoxycytidylate deaminase family.</text>
</comment>
<dbReference type="InterPro" id="IPR016192">
    <property type="entry name" value="APOBEC/CMP_deaminase_Zn-bd"/>
</dbReference>
<feature type="compositionally biased region" description="Low complexity" evidence="5">
    <location>
        <begin position="136"/>
        <end position="171"/>
    </location>
</feature>
<keyword evidence="8" id="KW-0808">Transferase</keyword>
<dbReference type="PROSITE" id="PS51186">
    <property type="entry name" value="GNAT"/>
    <property type="match status" value="1"/>
</dbReference>
<dbReference type="PANTHER" id="PTHR11644">
    <property type="entry name" value="CYTIDINE DEAMINASE"/>
    <property type="match status" value="1"/>
</dbReference>
<evidence type="ECO:0000256" key="1">
    <source>
        <dbReference type="ARBA" id="ARBA00006576"/>
    </source>
</evidence>
<evidence type="ECO:0000259" key="6">
    <source>
        <dbReference type="PROSITE" id="PS51186"/>
    </source>
</evidence>
<dbReference type="RefSeq" id="WP_254166553.1">
    <property type="nucleotide sequence ID" value="NZ_JANAFB010000018.1"/>
</dbReference>
<feature type="domain" description="CMP/dCMP-type deaminase" evidence="7">
    <location>
        <begin position="4"/>
        <end position="127"/>
    </location>
</feature>
<keyword evidence="2" id="KW-0479">Metal-binding</keyword>
<dbReference type="AlphaFoldDB" id="A0A9X2HE67"/>
<dbReference type="PROSITE" id="PS00903">
    <property type="entry name" value="CYT_DCMP_DEAMINASES_1"/>
    <property type="match status" value="1"/>
</dbReference>
<evidence type="ECO:0000313" key="9">
    <source>
        <dbReference type="Proteomes" id="UP001139502"/>
    </source>
</evidence>
<dbReference type="EMBL" id="JANAFB010000018">
    <property type="protein sequence ID" value="MCP3426057.1"/>
    <property type="molecule type" value="Genomic_DNA"/>
</dbReference>
<dbReference type="PANTHER" id="PTHR11644:SF2">
    <property type="entry name" value="CYTIDINE DEAMINASE"/>
    <property type="match status" value="1"/>
</dbReference>
<organism evidence="8 9">
    <name type="scientific">Rothia santali</name>
    <dbReference type="NCBI Taxonomy" id="2949643"/>
    <lineage>
        <taxon>Bacteria</taxon>
        <taxon>Bacillati</taxon>
        <taxon>Actinomycetota</taxon>
        <taxon>Actinomycetes</taxon>
        <taxon>Micrococcales</taxon>
        <taxon>Micrococcaceae</taxon>
        <taxon>Rothia</taxon>
    </lineage>
</organism>
<dbReference type="InterPro" id="IPR000182">
    <property type="entry name" value="GNAT_dom"/>
</dbReference>
<keyword evidence="4" id="KW-0862">Zinc</keyword>
<accession>A0A9X2HE67</accession>
<name>A0A9X2HE67_9MICC</name>
<dbReference type="CDD" id="cd01283">
    <property type="entry name" value="cytidine_deaminase"/>
    <property type="match status" value="1"/>
</dbReference>
<dbReference type="Gene3D" id="3.40.140.10">
    <property type="entry name" value="Cytidine Deaminase, domain 2"/>
    <property type="match status" value="1"/>
</dbReference>
<sequence length="365" mass="37476">MITEDLRELVEAVTDEARRCDSGDHTVAAALLTAGGEVVRGLNTHHYLGGPCAEMVALSNHAARFPEDPVRAVVAIHGPTGQVIAPCGMCRQILFELDPGIECVVPTVRGLEAHRVGELLPLPYDRLALSRPTPPAGSGTRAGVASSAGSAGSAFGTAPSGAASPGPASPGTMPPGPAASGSVSSGSASSGTSGSGTVPSGAARSTAASLVRAGDRAFTVEQARSEHVPEIVELLHDDVLGRERERADVGTYLAAFEEIDGDPHHFLAVVLDEEGRLAGTMQLTILPGLSRGGARRLQIEAVRIAAGERGSGLGTAMLAWAEDYGRSRGAVLAQLTSDGSRADAHRFYERLGYAASHSGFKKPLG</sequence>
<dbReference type="InterPro" id="IPR016193">
    <property type="entry name" value="Cytidine_deaminase-like"/>
</dbReference>
<dbReference type="Pfam" id="PF00583">
    <property type="entry name" value="Acetyltransf_1"/>
    <property type="match status" value="1"/>
</dbReference>
<evidence type="ECO:0000256" key="3">
    <source>
        <dbReference type="ARBA" id="ARBA00022801"/>
    </source>
</evidence>
<dbReference type="GO" id="GO:0005829">
    <property type="term" value="C:cytosol"/>
    <property type="evidence" value="ECO:0007669"/>
    <property type="project" value="TreeGrafter"/>
</dbReference>
<dbReference type="SUPFAM" id="SSF55729">
    <property type="entry name" value="Acyl-CoA N-acyltransferases (Nat)"/>
    <property type="match status" value="1"/>
</dbReference>
<dbReference type="GO" id="GO:0008270">
    <property type="term" value="F:zinc ion binding"/>
    <property type="evidence" value="ECO:0007669"/>
    <property type="project" value="InterPro"/>
</dbReference>
<dbReference type="GO" id="GO:0042802">
    <property type="term" value="F:identical protein binding"/>
    <property type="evidence" value="ECO:0007669"/>
    <property type="project" value="UniProtKB-ARBA"/>
</dbReference>
<keyword evidence="3" id="KW-0378">Hydrolase</keyword>
<evidence type="ECO:0000313" key="8">
    <source>
        <dbReference type="EMBL" id="MCP3426057.1"/>
    </source>
</evidence>
<dbReference type="Gene3D" id="3.40.630.30">
    <property type="match status" value="1"/>
</dbReference>